<feature type="domain" description="CHHC U11-48K-type" evidence="5">
    <location>
        <begin position="6"/>
        <end position="33"/>
    </location>
</feature>
<keyword evidence="2 4" id="KW-0863">Zinc-finger</keyword>
<feature type="domain" description="CHHC U11-48K-type" evidence="5">
    <location>
        <begin position="209"/>
        <end position="236"/>
    </location>
</feature>
<sequence>MEPEVLEICPYDPNHRMPASRLQYHLASCRKKNLKIAKKMANCKYNACHVVPVKRLKEHEANCVNRTAVDDEPFNLPKVISPSLEPNEKLSNTANQILDPDVWNIDNTYHSPLFVLKTFAPKMLVCESDSRDIKKETMDEKHPNNYKSWRKALGFSSFISNMEETYIDSLDPEKLLQCPYDKNHQIRACRFPYHLIKCRKNHPDVANKLATCPFNARHQVPRAEISHHISSCDDKSCIEQDVVNQTRNLGQETLAESTWQCPPCDEDWDKDLWEQTSTPFVWGTANYCGNNSPASNIVMEHKSNLASGMRVPKSLPYVLPWKNNGNAQ</sequence>
<dbReference type="InterPro" id="IPR022776">
    <property type="entry name" value="TRM13/UPF0224_CHHC_Znf_dom"/>
</dbReference>
<dbReference type="PANTHER" id="PTHR21402">
    <property type="entry name" value="GAMETOCYTE SPECIFIC FACTOR 1-RELATED"/>
    <property type="match status" value="1"/>
</dbReference>
<evidence type="ECO:0000313" key="6">
    <source>
        <dbReference type="EMBL" id="VFV21412.1"/>
    </source>
</evidence>
<keyword evidence="7" id="KW-1185">Reference proteome</keyword>
<proteinExistence type="predicted"/>
<gene>
    <name evidence="6" type="ORF">LYPA_23C021207</name>
</gene>
<dbReference type="Proteomes" id="UP000386466">
    <property type="component" value="Unassembled WGS sequence"/>
</dbReference>
<evidence type="ECO:0000256" key="1">
    <source>
        <dbReference type="ARBA" id="ARBA00022723"/>
    </source>
</evidence>
<keyword evidence="1" id="KW-0479">Metal-binding</keyword>
<dbReference type="SUPFAM" id="SSF57667">
    <property type="entry name" value="beta-beta-alpha zinc fingers"/>
    <property type="match status" value="2"/>
</dbReference>
<evidence type="ECO:0000259" key="5">
    <source>
        <dbReference type="PROSITE" id="PS51800"/>
    </source>
</evidence>
<dbReference type="AlphaFoldDB" id="A0A485MTP2"/>
<accession>A0A485MTP2</accession>
<dbReference type="PROSITE" id="PS51800">
    <property type="entry name" value="ZF_CHHC_U11_48K"/>
    <property type="match status" value="4"/>
</dbReference>
<evidence type="ECO:0000256" key="4">
    <source>
        <dbReference type="PROSITE-ProRule" id="PRU01141"/>
    </source>
</evidence>
<evidence type="ECO:0000256" key="2">
    <source>
        <dbReference type="ARBA" id="ARBA00022771"/>
    </source>
</evidence>
<keyword evidence="3" id="KW-0862">Zinc</keyword>
<name>A0A485MTP2_LYNPA</name>
<evidence type="ECO:0000256" key="3">
    <source>
        <dbReference type="ARBA" id="ARBA00022833"/>
    </source>
</evidence>
<dbReference type="InterPro" id="IPR036236">
    <property type="entry name" value="Znf_C2H2_sf"/>
</dbReference>
<dbReference type="GO" id="GO:0008270">
    <property type="term" value="F:zinc ion binding"/>
    <property type="evidence" value="ECO:0007669"/>
    <property type="project" value="UniProtKB-KW"/>
</dbReference>
<dbReference type="EMBL" id="CAAGRJ010003513">
    <property type="protein sequence ID" value="VFV21412.1"/>
    <property type="molecule type" value="Genomic_DNA"/>
</dbReference>
<evidence type="ECO:0000313" key="7">
    <source>
        <dbReference type="Proteomes" id="UP000386466"/>
    </source>
</evidence>
<dbReference type="InterPro" id="IPR051591">
    <property type="entry name" value="UPF0224_FAM112_RNA_Proc"/>
</dbReference>
<feature type="domain" description="CHHC U11-48K-type" evidence="5">
    <location>
        <begin position="175"/>
        <end position="202"/>
    </location>
</feature>
<dbReference type="Pfam" id="PF05253">
    <property type="entry name" value="zf-U11-48K"/>
    <property type="match status" value="4"/>
</dbReference>
<organism evidence="6 7">
    <name type="scientific">Lynx pardinus</name>
    <name type="common">Iberian lynx</name>
    <name type="synonym">Felis pardina</name>
    <dbReference type="NCBI Taxonomy" id="191816"/>
    <lineage>
        <taxon>Eukaryota</taxon>
        <taxon>Metazoa</taxon>
        <taxon>Chordata</taxon>
        <taxon>Craniata</taxon>
        <taxon>Vertebrata</taxon>
        <taxon>Euteleostomi</taxon>
        <taxon>Mammalia</taxon>
        <taxon>Eutheria</taxon>
        <taxon>Laurasiatheria</taxon>
        <taxon>Carnivora</taxon>
        <taxon>Feliformia</taxon>
        <taxon>Felidae</taxon>
        <taxon>Felinae</taxon>
        <taxon>Lynx</taxon>
    </lineage>
</organism>
<protein>
    <submittedName>
        <fullName evidence="6">Gametocyte-specific factor 1-like</fullName>
    </submittedName>
</protein>
<dbReference type="PANTHER" id="PTHR21402:SF9">
    <property type="entry name" value="GAMETOCYTE-SPECIFIC FACTOR 1"/>
    <property type="match status" value="1"/>
</dbReference>
<reference evidence="6 7" key="1">
    <citation type="submission" date="2019-01" db="EMBL/GenBank/DDBJ databases">
        <authorList>
            <person name="Alioto T."/>
            <person name="Alioto T."/>
        </authorList>
    </citation>
    <scope>NUCLEOTIDE SEQUENCE [LARGE SCALE GENOMIC DNA]</scope>
</reference>
<feature type="domain" description="CHHC U11-48K-type" evidence="5">
    <location>
        <begin position="40"/>
        <end position="67"/>
    </location>
</feature>